<comment type="caution">
    <text evidence="1">The sequence shown here is derived from an EMBL/GenBank/DDBJ whole genome shotgun (WGS) entry which is preliminary data.</text>
</comment>
<organism evidence="1 2">
    <name type="scientific">Cyclotella atomus</name>
    <dbReference type="NCBI Taxonomy" id="382360"/>
    <lineage>
        <taxon>Eukaryota</taxon>
        <taxon>Sar</taxon>
        <taxon>Stramenopiles</taxon>
        <taxon>Ochrophyta</taxon>
        <taxon>Bacillariophyta</taxon>
        <taxon>Coscinodiscophyceae</taxon>
        <taxon>Thalassiosirophycidae</taxon>
        <taxon>Stephanodiscales</taxon>
        <taxon>Stephanodiscaceae</taxon>
        <taxon>Cyclotella</taxon>
    </lineage>
</organism>
<accession>A0ABD3N8J2</accession>
<gene>
    <name evidence="1" type="ORF">ACHAWO_007181</name>
</gene>
<name>A0ABD3N8J2_9STRA</name>
<evidence type="ECO:0000313" key="2">
    <source>
        <dbReference type="Proteomes" id="UP001530400"/>
    </source>
</evidence>
<dbReference type="Proteomes" id="UP001530400">
    <property type="component" value="Unassembled WGS sequence"/>
</dbReference>
<sequence>MITVRRAFPLPLSERSAMNVGVQKAFTDPMGTILYYAANGDWTHGKHLSKISRLLSAFESTPAIMHRRNLPQSKLVNTNTSQAAKCSIFLSNIRRYGPIS</sequence>
<reference evidence="1 2" key="1">
    <citation type="submission" date="2024-10" db="EMBL/GenBank/DDBJ databases">
        <title>Updated reference genomes for cyclostephanoid diatoms.</title>
        <authorList>
            <person name="Roberts W.R."/>
            <person name="Alverson A.J."/>
        </authorList>
    </citation>
    <scope>NUCLEOTIDE SEQUENCE [LARGE SCALE GENOMIC DNA]</scope>
    <source>
        <strain evidence="1 2">AJA010-31</strain>
    </source>
</reference>
<dbReference type="AlphaFoldDB" id="A0ABD3N8J2"/>
<keyword evidence="2" id="KW-1185">Reference proteome</keyword>
<dbReference type="EMBL" id="JALLPJ020001299">
    <property type="protein sequence ID" value="KAL3770872.1"/>
    <property type="molecule type" value="Genomic_DNA"/>
</dbReference>
<protein>
    <submittedName>
        <fullName evidence="1">Uncharacterized protein</fullName>
    </submittedName>
</protein>
<proteinExistence type="predicted"/>
<evidence type="ECO:0000313" key="1">
    <source>
        <dbReference type="EMBL" id="KAL3770872.1"/>
    </source>
</evidence>